<dbReference type="PROSITE" id="PS52045">
    <property type="entry name" value="NEPROSIN_PEP_CD"/>
    <property type="match status" value="1"/>
</dbReference>
<dbReference type="Proteomes" id="UP000188268">
    <property type="component" value="Unassembled WGS sequence"/>
</dbReference>
<dbReference type="PANTHER" id="PTHR31589">
    <property type="entry name" value="PROTEIN, PUTATIVE (DUF239)-RELATED-RELATED"/>
    <property type="match status" value="1"/>
</dbReference>
<protein>
    <recommendedName>
        <fullName evidence="1">Neprosin PEP catalytic domain-containing protein</fullName>
    </recommendedName>
</protein>
<reference evidence="2 3" key="1">
    <citation type="submission" date="2013-09" db="EMBL/GenBank/DDBJ databases">
        <title>Corchorus capsularis genome sequencing.</title>
        <authorList>
            <person name="Alam M."/>
            <person name="Haque M.S."/>
            <person name="Islam M.S."/>
            <person name="Emdad E.M."/>
            <person name="Islam M.M."/>
            <person name="Ahmed B."/>
            <person name="Halim A."/>
            <person name="Hossen Q.M.M."/>
            <person name="Hossain M.Z."/>
            <person name="Ahmed R."/>
            <person name="Khan M.M."/>
            <person name="Islam R."/>
            <person name="Rashid M.M."/>
            <person name="Khan S.A."/>
            <person name="Rahman M.S."/>
            <person name="Alam M."/>
        </authorList>
    </citation>
    <scope>NUCLEOTIDE SEQUENCE [LARGE SCALE GENOMIC DNA]</scope>
    <source>
        <strain evidence="3">cv. CVL-1</strain>
        <tissue evidence="2">Whole seedling</tissue>
    </source>
</reference>
<comment type="caution">
    <text evidence="2">The sequence shown here is derived from an EMBL/GenBank/DDBJ whole genome shotgun (WGS) entry which is preliminary data.</text>
</comment>
<dbReference type="Pfam" id="PF14365">
    <property type="entry name" value="Neprosin_AP"/>
    <property type="match status" value="1"/>
</dbReference>
<organism evidence="2 3">
    <name type="scientific">Corchorus capsularis</name>
    <name type="common">Jute</name>
    <dbReference type="NCBI Taxonomy" id="210143"/>
    <lineage>
        <taxon>Eukaryota</taxon>
        <taxon>Viridiplantae</taxon>
        <taxon>Streptophyta</taxon>
        <taxon>Embryophyta</taxon>
        <taxon>Tracheophyta</taxon>
        <taxon>Spermatophyta</taxon>
        <taxon>Magnoliopsida</taxon>
        <taxon>eudicotyledons</taxon>
        <taxon>Gunneridae</taxon>
        <taxon>Pentapetalae</taxon>
        <taxon>rosids</taxon>
        <taxon>malvids</taxon>
        <taxon>Malvales</taxon>
        <taxon>Malvaceae</taxon>
        <taxon>Grewioideae</taxon>
        <taxon>Apeibeae</taxon>
        <taxon>Corchorus</taxon>
    </lineage>
</organism>
<dbReference type="Gene3D" id="3.90.1320.10">
    <property type="entry name" value="Outer-capsid protein sigma 3, large lobe"/>
    <property type="match status" value="1"/>
</dbReference>
<dbReference type="OMA" id="CSAISIE"/>
<dbReference type="EMBL" id="AWWV01014731">
    <property type="protein sequence ID" value="OMO55253.1"/>
    <property type="molecule type" value="Genomic_DNA"/>
</dbReference>
<keyword evidence="3" id="KW-1185">Reference proteome</keyword>
<proteinExistence type="predicted"/>
<gene>
    <name evidence="2" type="ORF">CCACVL1_27326</name>
</gene>
<dbReference type="InterPro" id="IPR004314">
    <property type="entry name" value="Neprosin"/>
</dbReference>
<dbReference type="InterPro" id="IPR053168">
    <property type="entry name" value="Glutamic_endopeptidase"/>
</dbReference>
<dbReference type="AlphaFoldDB" id="A0A1R3GB04"/>
<evidence type="ECO:0000259" key="1">
    <source>
        <dbReference type="PROSITE" id="PS52045"/>
    </source>
</evidence>
<accession>A0A1R3GB04</accession>
<evidence type="ECO:0000313" key="2">
    <source>
        <dbReference type="EMBL" id="OMO55253.1"/>
    </source>
</evidence>
<dbReference type="InterPro" id="IPR025521">
    <property type="entry name" value="Neprosin_propep"/>
</dbReference>
<dbReference type="Gramene" id="OMO55253">
    <property type="protein sequence ID" value="OMO55253"/>
    <property type="gene ID" value="CCACVL1_27326"/>
</dbReference>
<dbReference type="Pfam" id="PF03080">
    <property type="entry name" value="Neprosin"/>
    <property type="match status" value="1"/>
</dbReference>
<name>A0A1R3GB04_COCAP</name>
<sequence length="446" mass="49293">MDNLPVLKYALAHLAFSLIFSLHSMEGTLKDLSFEANLESNHGKLKYSMKSNAVINIIKTKYGDEYECVELYKQPALAHNLLKNHKIQMRPSFFDPLKEAATIAIGNGSSAETSIDVGFTDCPLGTVPIRRRNLTESLRAKAIFRQQFQSFPTSNSPLIFNQGLFGPETNPFQFGEGRERLKNPLNKCGNLNLYARLNLSTFAGISTIKEGTIYHGAGGYVSINNPTVSNGQMSCSAISIEGGGDNDFSVIRVGWMVNLLYHGDDTRLYTAWGQIKNGKMHGCLNTECAGFVQTDPTIGLDMILKPYSVVRGPQYYVKLAVNRDKSTGNWWLLYGENDKPVGYWPSKLFLNLKNGAATLRWGGLVNSATPQMPIMGNGDNGELHSSHFRQIAIKYEAETTLNGTIDVPIGVIENKCYKAGDNSYKTEFWGYSFYFGGNGGDVSQCT</sequence>
<dbReference type="PANTHER" id="PTHR31589:SF246">
    <property type="entry name" value="CARBOXYL-TERMINAL PEPTIDASE"/>
    <property type="match status" value="1"/>
</dbReference>
<feature type="domain" description="Neprosin PEP catalytic" evidence="1">
    <location>
        <begin position="195"/>
        <end position="446"/>
    </location>
</feature>
<dbReference type="OrthoDB" id="1001346at2759"/>
<dbReference type="STRING" id="210143.A0A1R3GB04"/>
<evidence type="ECO:0000313" key="3">
    <source>
        <dbReference type="Proteomes" id="UP000188268"/>
    </source>
</evidence>